<reference evidence="1 2" key="1">
    <citation type="journal article" date="2021" name="BMC Genomics">
        <title>Datura genome reveals duplications of psychoactive alkaloid biosynthetic genes and high mutation rate following tissue culture.</title>
        <authorList>
            <person name="Rajewski A."/>
            <person name="Carter-House D."/>
            <person name="Stajich J."/>
            <person name="Litt A."/>
        </authorList>
    </citation>
    <scope>NUCLEOTIDE SEQUENCE [LARGE SCALE GENOMIC DNA]</scope>
    <source>
        <strain evidence="1">AR-01</strain>
    </source>
</reference>
<comment type="caution">
    <text evidence="1">The sequence shown here is derived from an EMBL/GenBank/DDBJ whole genome shotgun (WGS) entry which is preliminary data.</text>
</comment>
<gene>
    <name evidence="1" type="ORF">HAX54_002741</name>
</gene>
<evidence type="ECO:0000313" key="1">
    <source>
        <dbReference type="EMBL" id="MCE3215533.1"/>
    </source>
</evidence>
<proteinExistence type="predicted"/>
<name>A0ABS8WTN1_DATST</name>
<protein>
    <submittedName>
        <fullName evidence="1">Uncharacterized protein</fullName>
    </submittedName>
</protein>
<dbReference type="Proteomes" id="UP000823775">
    <property type="component" value="Unassembled WGS sequence"/>
</dbReference>
<organism evidence="1 2">
    <name type="scientific">Datura stramonium</name>
    <name type="common">Jimsonweed</name>
    <name type="synonym">Common thornapple</name>
    <dbReference type="NCBI Taxonomy" id="4076"/>
    <lineage>
        <taxon>Eukaryota</taxon>
        <taxon>Viridiplantae</taxon>
        <taxon>Streptophyta</taxon>
        <taxon>Embryophyta</taxon>
        <taxon>Tracheophyta</taxon>
        <taxon>Spermatophyta</taxon>
        <taxon>Magnoliopsida</taxon>
        <taxon>eudicotyledons</taxon>
        <taxon>Gunneridae</taxon>
        <taxon>Pentapetalae</taxon>
        <taxon>asterids</taxon>
        <taxon>lamiids</taxon>
        <taxon>Solanales</taxon>
        <taxon>Solanaceae</taxon>
        <taxon>Solanoideae</taxon>
        <taxon>Datureae</taxon>
        <taxon>Datura</taxon>
    </lineage>
</organism>
<dbReference type="EMBL" id="JACEIK010011218">
    <property type="protein sequence ID" value="MCE3215533.1"/>
    <property type="molecule type" value="Genomic_DNA"/>
</dbReference>
<feature type="non-terminal residue" evidence="1">
    <location>
        <position position="1"/>
    </location>
</feature>
<keyword evidence="2" id="KW-1185">Reference proteome</keyword>
<evidence type="ECO:0000313" key="2">
    <source>
        <dbReference type="Proteomes" id="UP000823775"/>
    </source>
</evidence>
<sequence>ISCYALLAAFQHRWPLCVSRHRSETEIYYLDHGSYTGPDHDNVACCFAYHHNMDNGRDEAPHVPLR</sequence>
<accession>A0ABS8WTN1</accession>